<feature type="coiled-coil region" evidence="1">
    <location>
        <begin position="109"/>
        <end position="136"/>
    </location>
</feature>
<accession>A0ABP5TIK1</accession>
<dbReference type="RefSeq" id="WP_310283763.1">
    <property type="nucleotide sequence ID" value="NZ_BAAASX010000024.1"/>
</dbReference>
<gene>
    <name evidence="2" type="ORF">GCM10010403_51890</name>
</gene>
<keyword evidence="1" id="KW-0175">Coiled coil</keyword>
<name>A0ABP5TIK1_9ACTN</name>
<comment type="caution">
    <text evidence="2">The sequence shown here is derived from an EMBL/GenBank/DDBJ whole genome shotgun (WGS) entry which is preliminary data.</text>
</comment>
<dbReference type="Proteomes" id="UP001501584">
    <property type="component" value="Unassembled WGS sequence"/>
</dbReference>
<organism evidence="2 3">
    <name type="scientific">Glycomyces rutgersensis</name>
    <dbReference type="NCBI Taxonomy" id="58115"/>
    <lineage>
        <taxon>Bacteria</taxon>
        <taxon>Bacillati</taxon>
        <taxon>Actinomycetota</taxon>
        <taxon>Actinomycetes</taxon>
        <taxon>Glycomycetales</taxon>
        <taxon>Glycomycetaceae</taxon>
        <taxon>Glycomyces</taxon>
    </lineage>
</organism>
<protein>
    <submittedName>
        <fullName evidence="2">Uncharacterized protein</fullName>
    </submittedName>
</protein>
<keyword evidence="3" id="KW-1185">Reference proteome</keyword>
<reference evidence="3" key="1">
    <citation type="journal article" date="2019" name="Int. J. Syst. Evol. Microbiol.">
        <title>The Global Catalogue of Microorganisms (GCM) 10K type strain sequencing project: providing services to taxonomists for standard genome sequencing and annotation.</title>
        <authorList>
            <consortium name="The Broad Institute Genomics Platform"/>
            <consortium name="The Broad Institute Genome Sequencing Center for Infectious Disease"/>
            <person name="Wu L."/>
            <person name="Ma J."/>
        </authorList>
    </citation>
    <scope>NUCLEOTIDE SEQUENCE [LARGE SCALE GENOMIC DNA]</scope>
    <source>
        <strain evidence="3">JCM 6238</strain>
    </source>
</reference>
<evidence type="ECO:0000256" key="1">
    <source>
        <dbReference type="SAM" id="Coils"/>
    </source>
</evidence>
<proteinExistence type="predicted"/>
<evidence type="ECO:0000313" key="3">
    <source>
        <dbReference type="Proteomes" id="UP001501584"/>
    </source>
</evidence>
<dbReference type="EMBL" id="BAAASX010000024">
    <property type="protein sequence ID" value="GAA2351622.1"/>
    <property type="molecule type" value="Genomic_DNA"/>
</dbReference>
<sequence>MTDTNPPADREYRERIEFTSALGFGDDKTERAARLPEIADNVAEAFSAARDHDDCPVYCDLCGETLASTECEHCHGSGCGPRTAEGAYDECDHCAGVGKVHEGCAQKSYADLVAERDAALARVEELERQLAAVDAVHKPKRLYTTDDGEGSWSTAGQCADDCEVPLDQVKHFDICEACGDMETHDDEWRSYRDSMWPCETARARGIEAVR</sequence>
<evidence type="ECO:0000313" key="2">
    <source>
        <dbReference type="EMBL" id="GAA2351622.1"/>
    </source>
</evidence>